<dbReference type="RefSeq" id="WP_048723752.1">
    <property type="nucleotide sequence ID" value="NZ_LFMW01000007.1"/>
</dbReference>
<sequence>MNTTIPPWALTLLALNLTPAFAGSTVDLGVTGLITPQACSVLLSDSGLIDFGKILAQSLNQTQVTLLPSQQMDLSINCEGPTLFALVGLDNQPNSSVAPDVLYGLGMNIHAPAERLGSVGLSVRGPVGDGVTLLVISSSDSGSTWHPEPNAYPKKYMGFARVDAQQPEPIKQLVASLRVETAISPANSLTLKEEVPLQGSITLDLKYL</sequence>
<gene>
    <name evidence="2" type="ORF">ACR52_10545</name>
</gene>
<feature type="chain" id="PRO_5005300399" description="Protein GltF" evidence="1">
    <location>
        <begin position="23"/>
        <end position="208"/>
    </location>
</feature>
<protein>
    <recommendedName>
        <fullName evidence="4">Protein GltF</fullName>
    </recommendedName>
</protein>
<comment type="caution">
    <text evidence="2">The sequence shown here is derived from an EMBL/GenBank/DDBJ whole genome shotgun (WGS) entry which is preliminary data.</text>
</comment>
<proteinExistence type="predicted"/>
<dbReference type="Pfam" id="PF06551">
    <property type="entry name" value="DUF1120"/>
    <property type="match status" value="1"/>
</dbReference>
<reference evidence="2 3" key="1">
    <citation type="submission" date="2015-06" db="EMBL/GenBank/DDBJ databases">
        <title>Draft genome sequence of an Antarctic Pseudomonas sp. strain KG01 with full potential for biotechnological applications.</title>
        <authorList>
            <person name="Pavlov M.S."/>
            <person name="Lira F."/>
            <person name="Martinez J.L."/>
            <person name="Marshall S.H."/>
        </authorList>
    </citation>
    <scope>NUCLEOTIDE SEQUENCE [LARGE SCALE GENOMIC DNA]</scope>
    <source>
        <strain evidence="2 3">KG01</strain>
    </source>
</reference>
<dbReference type="OrthoDB" id="6602106at2"/>
<dbReference type="AlphaFoldDB" id="A0A0J8ITG9"/>
<dbReference type="PATRIC" id="fig|1674920.3.peg.4946"/>
<name>A0A0J8ITG9_9PSED</name>
<evidence type="ECO:0008006" key="4">
    <source>
        <dbReference type="Google" id="ProtNLM"/>
    </source>
</evidence>
<accession>A0A0J8ITG9</accession>
<keyword evidence="1" id="KW-0732">Signal</keyword>
<dbReference type="STRING" id="1674920.ACR52_10545"/>
<organism evidence="2 3">
    <name type="scientific">Pseudomonas fildesensis</name>
    <dbReference type="NCBI Taxonomy" id="1674920"/>
    <lineage>
        <taxon>Bacteria</taxon>
        <taxon>Pseudomonadati</taxon>
        <taxon>Pseudomonadota</taxon>
        <taxon>Gammaproteobacteria</taxon>
        <taxon>Pseudomonadales</taxon>
        <taxon>Pseudomonadaceae</taxon>
        <taxon>Pseudomonas</taxon>
    </lineage>
</organism>
<dbReference type="InterPro" id="IPR010546">
    <property type="entry name" value="DUF1120"/>
</dbReference>
<evidence type="ECO:0000313" key="2">
    <source>
        <dbReference type="EMBL" id="KMT55006.1"/>
    </source>
</evidence>
<dbReference type="Proteomes" id="UP000037551">
    <property type="component" value="Unassembled WGS sequence"/>
</dbReference>
<evidence type="ECO:0000256" key="1">
    <source>
        <dbReference type="SAM" id="SignalP"/>
    </source>
</evidence>
<keyword evidence="3" id="KW-1185">Reference proteome</keyword>
<evidence type="ECO:0000313" key="3">
    <source>
        <dbReference type="Proteomes" id="UP000037551"/>
    </source>
</evidence>
<dbReference type="EMBL" id="LFMW01000007">
    <property type="protein sequence ID" value="KMT55006.1"/>
    <property type="molecule type" value="Genomic_DNA"/>
</dbReference>
<feature type="signal peptide" evidence="1">
    <location>
        <begin position="1"/>
        <end position="22"/>
    </location>
</feature>